<reference evidence="1" key="1">
    <citation type="submission" date="2021-03" db="EMBL/GenBank/DDBJ databases">
        <title>Draft genome sequence of rust myrtle Austropuccinia psidii MF-1, a brazilian biotype.</title>
        <authorList>
            <person name="Quecine M.C."/>
            <person name="Pachon D.M.R."/>
            <person name="Bonatelli M.L."/>
            <person name="Correr F.H."/>
            <person name="Franceschini L.M."/>
            <person name="Leite T.F."/>
            <person name="Margarido G.R.A."/>
            <person name="Almeida C.A."/>
            <person name="Ferrarezi J.A."/>
            <person name="Labate C.A."/>
        </authorList>
    </citation>
    <scope>NUCLEOTIDE SEQUENCE</scope>
    <source>
        <strain evidence="1">MF-1</strain>
    </source>
</reference>
<keyword evidence="2" id="KW-1185">Reference proteome</keyword>
<proteinExistence type="predicted"/>
<dbReference type="AlphaFoldDB" id="A0A9Q3ENY0"/>
<sequence length="123" mass="13854">MSFQGFIKAQGQVLLSNINDAITPSLYILTHSIPPREYCQLILKGYLRGSFKTACQVSLLHQSTLATTFIQYSLDLSRPVFSIINPGKSNQLSSFLNVARYTLHQAVNTDSRIQYRPAFILKD</sequence>
<organism evidence="1 2">
    <name type="scientific">Austropuccinia psidii MF-1</name>
    <dbReference type="NCBI Taxonomy" id="1389203"/>
    <lineage>
        <taxon>Eukaryota</taxon>
        <taxon>Fungi</taxon>
        <taxon>Dikarya</taxon>
        <taxon>Basidiomycota</taxon>
        <taxon>Pucciniomycotina</taxon>
        <taxon>Pucciniomycetes</taxon>
        <taxon>Pucciniales</taxon>
        <taxon>Sphaerophragmiaceae</taxon>
        <taxon>Austropuccinia</taxon>
    </lineage>
</organism>
<dbReference type="Proteomes" id="UP000765509">
    <property type="component" value="Unassembled WGS sequence"/>
</dbReference>
<name>A0A9Q3ENY0_9BASI</name>
<dbReference type="EMBL" id="AVOT02031074">
    <property type="protein sequence ID" value="MBW0524479.1"/>
    <property type="molecule type" value="Genomic_DNA"/>
</dbReference>
<evidence type="ECO:0000313" key="1">
    <source>
        <dbReference type="EMBL" id="MBW0524479.1"/>
    </source>
</evidence>
<gene>
    <name evidence="1" type="ORF">O181_064194</name>
</gene>
<protein>
    <submittedName>
        <fullName evidence="1">Uncharacterized protein</fullName>
    </submittedName>
</protein>
<evidence type="ECO:0000313" key="2">
    <source>
        <dbReference type="Proteomes" id="UP000765509"/>
    </source>
</evidence>
<comment type="caution">
    <text evidence="1">The sequence shown here is derived from an EMBL/GenBank/DDBJ whole genome shotgun (WGS) entry which is preliminary data.</text>
</comment>
<accession>A0A9Q3ENY0</accession>